<gene>
    <name evidence="1" type="ORF">M5D96_002713</name>
</gene>
<accession>A0A9P9Z0F2</accession>
<protein>
    <submittedName>
        <fullName evidence="1">Uncharacterized protein</fullName>
    </submittedName>
</protein>
<proteinExistence type="predicted"/>
<dbReference type="Proteomes" id="UP001059596">
    <property type="component" value="Chromosome 3R"/>
</dbReference>
<sequence>MTRPLISANSANYFSGNKSAFEIMVRLFSAFFY</sequence>
<comment type="caution">
    <text evidence="1">The sequence shown here is derived from an EMBL/GenBank/DDBJ whole genome shotgun (WGS) entry which is preliminary data.</text>
</comment>
<evidence type="ECO:0000313" key="2">
    <source>
        <dbReference type="Proteomes" id="UP001059596"/>
    </source>
</evidence>
<dbReference type="EMBL" id="JAMKOV010000001">
    <property type="protein sequence ID" value="KAI8046503.1"/>
    <property type="molecule type" value="Genomic_DNA"/>
</dbReference>
<name>A0A9P9Z0F2_9MUSC</name>
<reference evidence="1" key="1">
    <citation type="journal article" date="2023" name="Genome Biol. Evol.">
        <title>Long-read-based Genome Assembly of Drosophila gunungcola Reveals Fewer Chemosensory Genes in Flower-breeding Species.</title>
        <authorList>
            <person name="Negi A."/>
            <person name="Liao B.Y."/>
            <person name="Yeh S.D."/>
        </authorList>
    </citation>
    <scope>NUCLEOTIDE SEQUENCE</scope>
    <source>
        <strain evidence="1">Sukarami</strain>
    </source>
</reference>
<dbReference type="AlphaFoldDB" id="A0A9P9Z0F2"/>
<keyword evidence="2" id="KW-1185">Reference proteome</keyword>
<organism evidence="1 2">
    <name type="scientific">Drosophila gunungcola</name>
    <name type="common">fruit fly</name>
    <dbReference type="NCBI Taxonomy" id="103775"/>
    <lineage>
        <taxon>Eukaryota</taxon>
        <taxon>Metazoa</taxon>
        <taxon>Ecdysozoa</taxon>
        <taxon>Arthropoda</taxon>
        <taxon>Hexapoda</taxon>
        <taxon>Insecta</taxon>
        <taxon>Pterygota</taxon>
        <taxon>Neoptera</taxon>
        <taxon>Endopterygota</taxon>
        <taxon>Diptera</taxon>
        <taxon>Brachycera</taxon>
        <taxon>Muscomorpha</taxon>
        <taxon>Ephydroidea</taxon>
        <taxon>Drosophilidae</taxon>
        <taxon>Drosophila</taxon>
        <taxon>Sophophora</taxon>
    </lineage>
</organism>
<evidence type="ECO:0000313" key="1">
    <source>
        <dbReference type="EMBL" id="KAI8046503.1"/>
    </source>
</evidence>